<dbReference type="InterPro" id="IPR020901">
    <property type="entry name" value="Prtase_inh_Kunz-CS"/>
</dbReference>
<dbReference type="InterPro" id="IPR036880">
    <property type="entry name" value="Kunitz_BPTI_sf"/>
</dbReference>
<evidence type="ECO:0000313" key="8">
    <source>
        <dbReference type="Proteomes" id="UP000031443"/>
    </source>
</evidence>
<dbReference type="PANTHER" id="PTHR10083">
    <property type="entry name" value="KUNITZ-TYPE PROTEASE INHIBITOR-RELATED"/>
    <property type="match status" value="1"/>
</dbReference>
<dbReference type="GO" id="GO:0005581">
    <property type="term" value="C:collagen trimer"/>
    <property type="evidence" value="ECO:0007669"/>
    <property type="project" value="UniProtKB-KW"/>
</dbReference>
<evidence type="ECO:0000259" key="6">
    <source>
        <dbReference type="PROSITE" id="PS50279"/>
    </source>
</evidence>
<keyword evidence="3" id="KW-0646">Protease inhibitor</keyword>
<organism evidence="7 8">
    <name type="scientific">Chelonia mydas</name>
    <name type="common">Green sea-turtle</name>
    <name type="synonym">Chelonia agassizi</name>
    <dbReference type="NCBI Taxonomy" id="8469"/>
    <lineage>
        <taxon>Eukaryota</taxon>
        <taxon>Metazoa</taxon>
        <taxon>Chordata</taxon>
        <taxon>Craniata</taxon>
        <taxon>Vertebrata</taxon>
        <taxon>Euteleostomi</taxon>
        <taxon>Archelosauria</taxon>
        <taxon>Testudinata</taxon>
        <taxon>Testudines</taxon>
        <taxon>Cryptodira</taxon>
        <taxon>Durocryptodira</taxon>
        <taxon>Americhelydia</taxon>
        <taxon>Chelonioidea</taxon>
        <taxon>Cheloniidae</taxon>
        <taxon>Chelonia</taxon>
    </lineage>
</organism>
<proteinExistence type="predicted"/>
<evidence type="ECO:0000256" key="4">
    <source>
        <dbReference type="ARBA" id="ARBA00022900"/>
    </source>
</evidence>
<dbReference type="InterPro" id="IPR002223">
    <property type="entry name" value="Kunitz_BPTI"/>
</dbReference>
<dbReference type="InterPro" id="IPR050098">
    <property type="entry name" value="TFPI/VKTCI-like"/>
</dbReference>
<comment type="subcellular location">
    <subcellularLocation>
        <location evidence="1">Secreted</location>
    </subcellularLocation>
</comment>
<evidence type="ECO:0000256" key="5">
    <source>
        <dbReference type="ARBA" id="ARBA00023157"/>
    </source>
</evidence>
<sequence>MFTLALGNYITSSELTELSSFPAEQHLVQLGRALKLEMAYAQKFSRVFLNLLKRGMNSYPSPKLQEECEALNRGDAQQHVAVLERIPFPEFGGVDSVGNLEELMESRMIEEITEATQEEPVNVRQEEKYDFEEKYFTEGNAKETKLEEYGEVPEKNEENLGETVETGAAYANYDACAVDHDGGVCQDYNLKWHYDKEQKVCTPFWYGGCGGNKNRFETQEECEALCIASS</sequence>
<dbReference type="Pfam" id="PF00014">
    <property type="entry name" value="Kunitz_BPTI"/>
    <property type="match status" value="1"/>
</dbReference>
<keyword evidence="5" id="KW-1015">Disulfide bond</keyword>
<dbReference type="PROSITE" id="PS50279">
    <property type="entry name" value="BPTI_KUNITZ_2"/>
    <property type="match status" value="1"/>
</dbReference>
<dbReference type="EMBL" id="KB595658">
    <property type="protein sequence ID" value="EMP24981.1"/>
    <property type="molecule type" value="Genomic_DNA"/>
</dbReference>
<name>M7AIU7_CHEMY</name>
<protein>
    <submittedName>
        <fullName evidence="7">Collagen alpha-3(VI) chain</fullName>
    </submittedName>
</protein>
<dbReference type="Proteomes" id="UP000031443">
    <property type="component" value="Unassembled WGS sequence"/>
</dbReference>
<evidence type="ECO:0000256" key="1">
    <source>
        <dbReference type="ARBA" id="ARBA00004613"/>
    </source>
</evidence>
<evidence type="ECO:0000313" key="7">
    <source>
        <dbReference type="EMBL" id="EMP24981.1"/>
    </source>
</evidence>
<dbReference type="GO" id="GO:0005615">
    <property type="term" value="C:extracellular space"/>
    <property type="evidence" value="ECO:0007669"/>
    <property type="project" value="TreeGrafter"/>
</dbReference>
<dbReference type="SUPFAM" id="SSF57362">
    <property type="entry name" value="BPTI-like"/>
    <property type="match status" value="1"/>
</dbReference>
<keyword evidence="8" id="KW-1185">Reference proteome</keyword>
<keyword evidence="4" id="KW-0722">Serine protease inhibitor</keyword>
<dbReference type="SMART" id="SM00131">
    <property type="entry name" value="KU"/>
    <property type="match status" value="1"/>
</dbReference>
<dbReference type="AlphaFoldDB" id="M7AIU7"/>
<dbReference type="PANTHER" id="PTHR10083:SF381">
    <property type="entry name" value="BPTI_KUNITZ INHIBITOR DOMAIN-CONTAINING PROTEIN"/>
    <property type="match status" value="1"/>
</dbReference>
<dbReference type="PRINTS" id="PR00759">
    <property type="entry name" value="BASICPTASE"/>
</dbReference>
<keyword evidence="7" id="KW-0176">Collagen</keyword>
<keyword evidence="2" id="KW-0964">Secreted</keyword>
<accession>M7AIU7</accession>
<evidence type="ECO:0000256" key="2">
    <source>
        <dbReference type="ARBA" id="ARBA00022525"/>
    </source>
</evidence>
<evidence type="ECO:0000256" key="3">
    <source>
        <dbReference type="ARBA" id="ARBA00022690"/>
    </source>
</evidence>
<feature type="domain" description="BPTI/Kunitz inhibitor" evidence="6">
    <location>
        <begin position="176"/>
        <end position="226"/>
    </location>
</feature>
<dbReference type="FunFam" id="4.10.410.10:FF:000020">
    <property type="entry name" value="Collagen, type VI, alpha 3"/>
    <property type="match status" value="1"/>
</dbReference>
<dbReference type="CDD" id="cd22630">
    <property type="entry name" value="Kunitz_collagen_alpha6_VI"/>
    <property type="match status" value="1"/>
</dbReference>
<reference evidence="8" key="1">
    <citation type="journal article" date="2013" name="Nat. Genet.">
        <title>The draft genomes of soft-shell turtle and green sea turtle yield insights into the development and evolution of the turtle-specific body plan.</title>
        <authorList>
            <person name="Wang Z."/>
            <person name="Pascual-Anaya J."/>
            <person name="Zadissa A."/>
            <person name="Li W."/>
            <person name="Niimura Y."/>
            <person name="Huang Z."/>
            <person name="Li C."/>
            <person name="White S."/>
            <person name="Xiong Z."/>
            <person name="Fang D."/>
            <person name="Wang B."/>
            <person name="Ming Y."/>
            <person name="Chen Y."/>
            <person name="Zheng Y."/>
            <person name="Kuraku S."/>
            <person name="Pignatelli M."/>
            <person name="Herrero J."/>
            <person name="Beal K."/>
            <person name="Nozawa M."/>
            <person name="Li Q."/>
            <person name="Wang J."/>
            <person name="Zhang H."/>
            <person name="Yu L."/>
            <person name="Shigenobu S."/>
            <person name="Wang J."/>
            <person name="Liu J."/>
            <person name="Flicek P."/>
            <person name="Searle S."/>
            <person name="Wang J."/>
            <person name="Kuratani S."/>
            <person name="Yin Y."/>
            <person name="Aken B."/>
            <person name="Zhang G."/>
            <person name="Irie N."/>
        </authorList>
    </citation>
    <scope>NUCLEOTIDE SEQUENCE [LARGE SCALE GENOMIC DNA]</scope>
</reference>
<dbReference type="PROSITE" id="PS00280">
    <property type="entry name" value="BPTI_KUNITZ_1"/>
    <property type="match status" value="1"/>
</dbReference>
<dbReference type="STRING" id="8469.M7AIU7"/>
<dbReference type="Gene3D" id="4.10.410.10">
    <property type="entry name" value="Pancreatic trypsin inhibitor Kunitz domain"/>
    <property type="match status" value="1"/>
</dbReference>
<dbReference type="GO" id="GO:0004867">
    <property type="term" value="F:serine-type endopeptidase inhibitor activity"/>
    <property type="evidence" value="ECO:0007669"/>
    <property type="project" value="UniProtKB-KW"/>
</dbReference>
<gene>
    <name evidence="7" type="ORF">UY3_17949</name>
</gene>